<dbReference type="SUPFAM" id="SSF54001">
    <property type="entry name" value="Cysteine proteinases"/>
    <property type="match status" value="1"/>
</dbReference>
<sequence>MTRNTITRRSLLGRTLGTAAVACLANHSRSPTLHAQESSSKNPDESVSRLAYDAPKSQTWRIGLVLDTPVTCTNVFATFPVPMDWPEQTVTLQSKEIDRRVTAWKVRDVAKGAKQVMLQIPKVAANTTAEVTFTMSIERSRILPPTKTDDLRIPKKIGRELRVFTSNSPYIDASNARIKMVSKELAAKDAANDWERVEQIYDYVRDNVRSVDGDLKNASVALREGKGDCEEMTSLIVALCRNAKVPARMVWIPDHCYPEFYLEDADGNGHWFPCQARGTRQFGRMDEYRPILQKGDRFKVPESRTPVRYVAEHFKCDRKGSAKPRPVFVRELVDG</sequence>
<evidence type="ECO:0000259" key="1">
    <source>
        <dbReference type="Pfam" id="PF01841"/>
    </source>
</evidence>
<accession>A0A517NTN5</accession>
<dbReference type="InterPro" id="IPR002931">
    <property type="entry name" value="Transglutaminase-like"/>
</dbReference>
<dbReference type="EMBL" id="CP036526">
    <property type="protein sequence ID" value="QDT10480.1"/>
    <property type="molecule type" value="Genomic_DNA"/>
</dbReference>
<dbReference type="RefSeq" id="WP_145418078.1">
    <property type="nucleotide sequence ID" value="NZ_CP036526.1"/>
</dbReference>
<dbReference type="OrthoDB" id="9804872at2"/>
<gene>
    <name evidence="2" type="ORF">K239x_24370</name>
</gene>
<dbReference type="InterPro" id="IPR006311">
    <property type="entry name" value="TAT_signal"/>
</dbReference>
<reference evidence="2 3" key="1">
    <citation type="submission" date="2019-02" db="EMBL/GenBank/DDBJ databases">
        <title>Deep-cultivation of Planctomycetes and their phenomic and genomic characterization uncovers novel biology.</title>
        <authorList>
            <person name="Wiegand S."/>
            <person name="Jogler M."/>
            <person name="Boedeker C."/>
            <person name="Pinto D."/>
            <person name="Vollmers J."/>
            <person name="Rivas-Marin E."/>
            <person name="Kohn T."/>
            <person name="Peeters S.H."/>
            <person name="Heuer A."/>
            <person name="Rast P."/>
            <person name="Oberbeckmann S."/>
            <person name="Bunk B."/>
            <person name="Jeske O."/>
            <person name="Meyerdierks A."/>
            <person name="Storesund J.E."/>
            <person name="Kallscheuer N."/>
            <person name="Luecker S."/>
            <person name="Lage O.M."/>
            <person name="Pohl T."/>
            <person name="Merkel B.J."/>
            <person name="Hornburger P."/>
            <person name="Mueller R.-W."/>
            <person name="Bruemmer F."/>
            <person name="Labrenz M."/>
            <person name="Spormann A.M."/>
            <person name="Op den Camp H."/>
            <person name="Overmann J."/>
            <person name="Amann R."/>
            <person name="Jetten M.S.M."/>
            <person name="Mascher T."/>
            <person name="Medema M.H."/>
            <person name="Devos D.P."/>
            <person name="Kaster A.-K."/>
            <person name="Ovreas L."/>
            <person name="Rohde M."/>
            <person name="Galperin M.Y."/>
            <person name="Jogler C."/>
        </authorList>
    </citation>
    <scope>NUCLEOTIDE SEQUENCE [LARGE SCALE GENOMIC DNA]</scope>
    <source>
        <strain evidence="2 3">K23_9</strain>
    </source>
</reference>
<keyword evidence="3" id="KW-1185">Reference proteome</keyword>
<dbReference type="Proteomes" id="UP000319817">
    <property type="component" value="Chromosome"/>
</dbReference>
<dbReference type="AlphaFoldDB" id="A0A517NTN5"/>
<dbReference type="PANTHER" id="PTHR33490">
    <property type="entry name" value="BLR5614 PROTEIN-RELATED"/>
    <property type="match status" value="1"/>
</dbReference>
<dbReference type="Gene3D" id="3.10.620.30">
    <property type="match status" value="1"/>
</dbReference>
<organism evidence="2 3">
    <name type="scientific">Stieleria marina</name>
    <dbReference type="NCBI Taxonomy" id="1930275"/>
    <lineage>
        <taxon>Bacteria</taxon>
        <taxon>Pseudomonadati</taxon>
        <taxon>Planctomycetota</taxon>
        <taxon>Planctomycetia</taxon>
        <taxon>Pirellulales</taxon>
        <taxon>Pirellulaceae</taxon>
        <taxon>Stieleria</taxon>
    </lineage>
</organism>
<evidence type="ECO:0000313" key="2">
    <source>
        <dbReference type="EMBL" id="QDT10480.1"/>
    </source>
</evidence>
<dbReference type="PANTHER" id="PTHR33490:SF3">
    <property type="entry name" value="CONSERVED INTEGRAL MEMBRANE PROTEIN"/>
    <property type="match status" value="1"/>
</dbReference>
<name>A0A517NTN5_9BACT</name>
<proteinExistence type="predicted"/>
<dbReference type="Pfam" id="PF01841">
    <property type="entry name" value="Transglut_core"/>
    <property type="match status" value="1"/>
</dbReference>
<dbReference type="PROSITE" id="PS51318">
    <property type="entry name" value="TAT"/>
    <property type="match status" value="1"/>
</dbReference>
<evidence type="ECO:0000313" key="3">
    <source>
        <dbReference type="Proteomes" id="UP000319817"/>
    </source>
</evidence>
<dbReference type="InterPro" id="IPR038765">
    <property type="entry name" value="Papain-like_cys_pep_sf"/>
</dbReference>
<feature type="domain" description="Transglutaminase-like" evidence="1">
    <location>
        <begin position="189"/>
        <end position="274"/>
    </location>
</feature>
<protein>
    <submittedName>
        <fullName evidence="2">Transglutaminase-like superfamily protein</fullName>
    </submittedName>
</protein>